<feature type="transmembrane region" description="Helical" evidence="7">
    <location>
        <begin position="12"/>
        <end position="36"/>
    </location>
</feature>
<accession>A0A6L5A3U5</accession>
<evidence type="ECO:0000313" key="11">
    <source>
        <dbReference type="Proteomes" id="UP000743107"/>
    </source>
</evidence>
<dbReference type="GO" id="GO:0022857">
    <property type="term" value="F:transmembrane transporter activity"/>
    <property type="evidence" value="ECO:0007669"/>
    <property type="project" value="InterPro"/>
</dbReference>
<evidence type="ECO:0000313" key="9">
    <source>
        <dbReference type="EMBL" id="MBF7126391.1"/>
    </source>
</evidence>
<evidence type="ECO:0000256" key="2">
    <source>
        <dbReference type="ARBA" id="ARBA00022448"/>
    </source>
</evidence>
<evidence type="ECO:0000256" key="5">
    <source>
        <dbReference type="ARBA" id="ARBA00022989"/>
    </source>
</evidence>
<comment type="caution">
    <text evidence="9">The sequence shown here is derived from an EMBL/GenBank/DDBJ whole genome shotgun (WGS) entry which is preliminary data.</text>
</comment>
<dbReference type="Proteomes" id="UP000743107">
    <property type="component" value="Unassembled WGS sequence"/>
</dbReference>
<comment type="subcellular location">
    <subcellularLocation>
        <location evidence="1">Cell membrane</location>
        <topology evidence="1">Multi-pass membrane protein</topology>
    </subcellularLocation>
</comment>
<evidence type="ECO:0000256" key="1">
    <source>
        <dbReference type="ARBA" id="ARBA00004651"/>
    </source>
</evidence>
<organism evidence="9 11">
    <name type="scientific">Pediococcus pentosaceus</name>
    <dbReference type="NCBI Taxonomy" id="1255"/>
    <lineage>
        <taxon>Bacteria</taxon>
        <taxon>Bacillati</taxon>
        <taxon>Bacillota</taxon>
        <taxon>Bacilli</taxon>
        <taxon>Lactobacillales</taxon>
        <taxon>Lactobacillaceae</taxon>
        <taxon>Pediococcus</taxon>
    </lineage>
</organism>
<reference evidence="8" key="1">
    <citation type="submission" date="2019-10" db="EMBL/GenBank/DDBJ databases">
        <authorList>
            <person name="Irmler S."/>
            <person name="Berthoud H."/>
            <person name="Roetschi A."/>
            <person name="Arias E."/>
            <person name="Shani N."/>
            <person name="Wuethrich D."/>
            <person name="Bruggmann R."/>
        </authorList>
    </citation>
    <scope>NUCLEOTIDE SEQUENCE</scope>
    <source>
        <strain evidence="8">FAM13073</strain>
    </source>
</reference>
<keyword evidence="5 7" id="KW-1133">Transmembrane helix</keyword>
<feature type="transmembrane region" description="Helical" evidence="7">
    <location>
        <begin position="280"/>
        <end position="298"/>
    </location>
</feature>
<dbReference type="EMBL" id="WENB01000001">
    <property type="protein sequence ID" value="KAF0415142.1"/>
    <property type="molecule type" value="Genomic_DNA"/>
</dbReference>
<proteinExistence type="predicted"/>
<keyword evidence="3" id="KW-1003">Cell membrane</keyword>
<sequence length="402" mass="43626">MEVSKRISKAAMISSAIDSIGTGTFVSVSTIFFSMYNNVSATTIGLGLTLSAISGILFSLPIAYLADRYGKLEIFSISYVLRAVGTVGWLFISGNTAYLMYMALFGAIDRSAASLTRSLIIAPLNRKEAVVLMGRMALPANVGYGIGAGISSVILFLKLGLPLIIITNAISFILVVYVYRRALKGLDVSSARIKKPLLMSWSVISTSVFDRNRFNLVIENLLFSFHRTLLNVYIPLVAVLYLKNMNWIAPLAVILNTVVVSLLQGRINRWAFVNHRYDKLWSLSGLLIAISFIAVIVISKSNTRIFVEVLLGMVILFQILAEMFSSASLAVYMTIFSREDLLATDLSAINLGGQLQNMLGPIIFGTTASSTNGIAAGIMVLVTAGVAMRAAMTKGKRDKGDE</sequence>
<dbReference type="GO" id="GO:0005886">
    <property type="term" value="C:plasma membrane"/>
    <property type="evidence" value="ECO:0007669"/>
    <property type="project" value="UniProtKB-SubCell"/>
</dbReference>
<keyword evidence="6 7" id="KW-0472">Membrane</keyword>
<evidence type="ECO:0000256" key="7">
    <source>
        <dbReference type="SAM" id="Phobius"/>
    </source>
</evidence>
<evidence type="ECO:0000256" key="4">
    <source>
        <dbReference type="ARBA" id="ARBA00022692"/>
    </source>
</evidence>
<dbReference type="InterPro" id="IPR050171">
    <property type="entry name" value="MFS_Transporters"/>
</dbReference>
<dbReference type="InterPro" id="IPR011701">
    <property type="entry name" value="MFS"/>
</dbReference>
<dbReference type="Pfam" id="PF07690">
    <property type="entry name" value="MFS_1"/>
    <property type="match status" value="1"/>
</dbReference>
<protein>
    <submittedName>
        <fullName evidence="9">MFS transporter</fullName>
    </submittedName>
</protein>
<feature type="transmembrane region" description="Helical" evidence="7">
    <location>
        <begin position="136"/>
        <end position="157"/>
    </location>
</feature>
<dbReference type="InterPro" id="IPR036259">
    <property type="entry name" value="MFS_trans_sf"/>
</dbReference>
<reference evidence="8" key="2">
    <citation type="submission" date="2019-12" db="EMBL/GenBank/DDBJ databases">
        <title>SpeciesPrimer: A bioinformatics pipeline dedicated to the design of qPCR primers for the quantification of bacterial species.</title>
        <authorList>
            <person name="Dreier M."/>
            <person name="Berthoud H."/>
            <person name="Shani N."/>
            <person name="Wechsler D."/>
            <person name="Junier P."/>
        </authorList>
    </citation>
    <scope>NUCLEOTIDE SEQUENCE</scope>
    <source>
        <strain evidence="8">FAM13073</strain>
    </source>
</reference>
<keyword evidence="10" id="KW-1185">Reference proteome</keyword>
<dbReference type="AlphaFoldDB" id="A0A6L5A3U5"/>
<keyword evidence="4 7" id="KW-0812">Transmembrane</keyword>
<evidence type="ECO:0000256" key="6">
    <source>
        <dbReference type="ARBA" id="ARBA00023136"/>
    </source>
</evidence>
<name>A0A6L5A3U5_PEDPE</name>
<feature type="transmembrane region" description="Helical" evidence="7">
    <location>
        <begin position="42"/>
        <end position="65"/>
    </location>
</feature>
<dbReference type="SUPFAM" id="SSF103473">
    <property type="entry name" value="MFS general substrate transporter"/>
    <property type="match status" value="1"/>
</dbReference>
<reference evidence="10" key="3">
    <citation type="submission" date="2020-03" db="EMBL/GenBank/DDBJ databases">
        <title>SpeciesPrimer: A bioinformatics pipeline dedicated to the design of qPCR primers for the quantification of bacterial species.</title>
        <authorList>
            <person name="Dreier M."/>
            <person name="Berthoud H."/>
            <person name="Shani N."/>
            <person name="Wechsler D."/>
            <person name="Junier P."/>
        </authorList>
    </citation>
    <scope>NUCLEOTIDE SEQUENCE [LARGE SCALE GENOMIC DNA]</scope>
    <source>
        <strain evidence="10">FAM13073</strain>
    </source>
</reference>
<feature type="transmembrane region" description="Helical" evidence="7">
    <location>
        <begin position="247"/>
        <end position="268"/>
    </location>
</feature>
<evidence type="ECO:0000256" key="3">
    <source>
        <dbReference type="ARBA" id="ARBA00022475"/>
    </source>
</evidence>
<feature type="transmembrane region" description="Helical" evidence="7">
    <location>
        <begin position="310"/>
        <end position="336"/>
    </location>
</feature>
<dbReference type="PANTHER" id="PTHR23517">
    <property type="entry name" value="RESISTANCE PROTEIN MDTM, PUTATIVE-RELATED-RELATED"/>
    <property type="match status" value="1"/>
</dbReference>
<reference evidence="9" key="4">
    <citation type="submission" date="2020-11" db="EMBL/GenBank/DDBJ databases">
        <title>Antibiotic susceptibility profiles of Pediococcus pentosaceus from various origins and their implications for the safety assessment of strains with food-technology applications.</title>
        <authorList>
            <person name="Shani N."/>
            <person name="Oberhaensli S."/>
            <person name="Arias E."/>
        </authorList>
    </citation>
    <scope>NUCLEOTIDE SEQUENCE</scope>
    <source>
        <strain evidence="9">FAM 19164</strain>
    </source>
</reference>
<dbReference type="Proteomes" id="UP000472573">
    <property type="component" value="Unassembled WGS sequence"/>
</dbReference>
<evidence type="ECO:0000313" key="10">
    <source>
        <dbReference type="Proteomes" id="UP000472573"/>
    </source>
</evidence>
<gene>
    <name evidence="8" type="ORF">GBO79_02140</name>
    <name evidence="9" type="ORF">ITQ97_00875</name>
</gene>
<keyword evidence="2" id="KW-0813">Transport</keyword>
<feature type="transmembrane region" description="Helical" evidence="7">
    <location>
        <begin position="163"/>
        <end position="179"/>
    </location>
</feature>
<dbReference type="RefSeq" id="WP_060743622.1">
    <property type="nucleotide sequence ID" value="NZ_CBDBYE010000001.1"/>
</dbReference>
<dbReference type="EMBL" id="JADOFV010000001">
    <property type="protein sequence ID" value="MBF7126391.1"/>
    <property type="molecule type" value="Genomic_DNA"/>
</dbReference>
<dbReference type="Gene3D" id="1.20.1250.20">
    <property type="entry name" value="MFS general substrate transporter like domains"/>
    <property type="match status" value="1"/>
</dbReference>
<evidence type="ECO:0000313" key="8">
    <source>
        <dbReference type="EMBL" id="KAF0415142.1"/>
    </source>
</evidence>